<dbReference type="SUPFAM" id="SSF54495">
    <property type="entry name" value="UBC-like"/>
    <property type="match status" value="1"/>
</dbReference>
<feature type="region of interest" description="Disordered" evidence="2">
    <location>
        <begin position="227"/>
        <end position="315"/>
    </location>
</feature>
<dbReference type="Pfam" id="PF00179">
    <property type="entry name" value="UQ_con"/>
    <property type="match status" value="1"/>
</dbReference>
<dbReference type="SMR" id="A0A194VW21"/>
<sequence length="315" mass="35690">MATGLAVKRMAKERKELEKENPDYFVVFEDDNLLKFDAYVVGPEDSLYRHKLVKLHFDIPREYPLKPPTVKFIQHTGDRIHPNLYVDGKVCLSILGTWQGEPWAYSMTCHTVLIVVRSLLDNEPYKHEPGKGDNPEFNAFVQYSTWKCLLLDYLDRESGPAAKAWLQTYVRQNGQDMLRDLARQHAANARRTTFSCPYKNARVQADYPRLTRALHEVVSALQPNPVEATLQSPPLPPPPSEIPPGPVPLVAGPSCPEKSATVLKRKYGSEADDVPWSQTRVQKQKPNQVVASPDAGAREPEKKKRTKRVEVIDLT</sequence>
<protein>
    <submittedName>
        <fullName evidence="4">Ubiquitin-conjugating enzyme E2 Z</fullName>
    </submittedName>
</protein>
<dbReference type="Gene3D" id="3.10.110.10">
    <property type="entry name" value="Ubiquitin Conjugating Enzyme"/>
    <property type="match status" value="1"/>
</dbReference>
<feature type="compositionally biased region" description="Polar residues" evidence="2">
    <location>
        <begin position="276"/>
        <end position="290"/>
    </location>
</feature>
<dbReference type="OrthoDB" id="47801at2759"/>
<evidence type="ECO:0000256" key="2">
    <source>
        <dbReference type="SAM" id="MobiDB-lite"/>
    </source>
</evidence>
<dbReference type="InterPro" id="IPR000608">
    <property type="entry name" value="UBC"/>
</dbReference>
<gene>
    <name evidence="4" type="ORF">VM1G_04544</name>
</gene>
<reference evidence="4" key="1">
    <citation type="submission" date="2014-12" db="EMBL/GenBank/DDBJ databases">
        <title>Genome Sequence of Valsa Canker Pathogens Uncovers a Specific Adaption of Colonization on Woody Bark.</title>
        <authorList>
            <person name="Yin Z."/>
            <person name="Liu H."/>
            <person name="Gao X."/>
            <person name="Li Z."/>
            <person name="Song N."/>
            <person name="Ke X."/>
            <person name="Dai Q."/>
            <person name="Wu Y."/>
            <person name="Sun Y."/>
            <person name="Xu J.-R."/>
            <person name="Kang Z.K."/>
            <person name="Wang L."/>
            <person name="Huang L."/>
        </authorList>
    </citation>
    <scope>NUCLEOTIDE SEQUENCE [LARGE SCALE GENOMIC DNA]</scope>
    <source>
        <strain evidence="4">03-8</strain>
    </source>
</reference>
<evidence type="ECO:0000313" key="5">
    <source>
        <dbReference type="Proteomes" id="UP000078559"/>
    </source>
</evidence>
<name>A0A194VW21_CYTMA</name>
<proteinExistence type="predicted"/>
<evidence type="ECO:0000313" key="4">
    <source>
        <dbReference type="EMBL" id="KUI68088.1"/>
    </source>
</evidence>
<dbReference type="PROSITE" id="PS50127">
    <property type="entry name" value="UBC_2"/>
    <property type="match status" value="1"/>
</dbReference>
<feature type="domain" description="UBC core" evidence="3">
    <location>
        <begin position="5"/>
        <end position="159"/>
    </location>
</feature>
<feature type="compositionally biased region" description="Basic and acidic residues" evidence="2">
    <location>
        <begin position="296"/>
        <end position="315"/>
    </location>
</feature>
<organism evidence="4 5">
    <name type="scientific">Cytospora mali</name>
    <name type="common">Apple Valsa canker fungus</name>
    <name type="synonym">Valsa mali</name>
    <dbReference type="NCBI Taxonomy" id="578113"/>
    <lineage>
        <taxon>Eukaryota</taxon>
        <taxon>Fungi</taxon>
        <taxon>Dikarya</taxon>
        <taxon>Ascomycota</taxon>
        <taxon>Pezizomycotina</taxon>
        <taxon>Sordariomycetes</taxon>
        <taxon>Sordariomycetidae</taxon>
        <taxon>Diaporthales</taxon>
        <taxon>Cytosporaceae</taxon>
        <taxon>Cytospora</taxon>
    </lineage>
</organism>
<evidence type="ECO:0000259" key="3">
    <source>
        <dbReference type="PROSITE" id="PS50127"/>
    </source>
</evidence>
<dbReference type="InterPro" id="IPR016135">
    <property type="entry name" value="UBQ-conjugating_enzyme/RWD"/>
</dbReference>
<dbReference type="Proteomes" id="UP000078559">
    <property type="component" value="Chromosome 4"/>
</dbReference>
<dbReference type="AlphaFoldDB" id="A0A194VW21"/>
<feature type="compositionally biased region" description="Pro residues" evidence="2">
    <location>
        <begin position="233"/>
        <end position="247"/>
    </location>
</feature>
<evidence type="ECO:0000256" key="1">
    <source>
        <dbReference type="ARBA" id="ARBA00022786"/>
    </source>
</evidence>
<accession>A0A194VW21</accession>
<dbReference type="SMART" id="SM00212">
    <property type="entry name" value="UBCc"/>
    <property type="match status" value="1"/>
</dbReference>
<dbReference type="EMBL" id="CM003101">
    <property type="protein sequence ID" value="KUI68088.1"/>
    <property type="molecule type" value="Genomic_DNA"/>
</dbReference>
<dbReference type="PANTHER" id="PTHR24067">
    <property type="entry name" value="UBIQUITIN-CONJUGATING ENZYME E2"/>
    <property type="match status" value="1"/>
</dbReference>
<keyword evidence="1" id="KW-0833">Ubl conjugation pathway</keyword>
<dbReference type="InterPro" id="IPR050113">
    <property type="entry name" value="Ub_conjugating_enzyme"/>
</dbReference>
<keyword evidence="5" id="KW-1185">Reference proteome</keyword>